<reference evidence="1" key="2">
    <citation type="submission" date="2022-04" db="EMBL/GenBank/DDBJ databases">
        <title>Complete Genome Sequence of Flavobacterium sediminilitoris YSM-43, Isolated from a Tidal Sediment.</title>
        <authorList>
            <person name="Lee P.A."/>
        </authorList>
    </citation>
    <scope>NUCLEOTIDE SEQUENCE</scope>
    <source>
        <strain evidence="1">YSM-43</strain>
    </source>
</reference>
<evidence type="ECO:0008006" key="3">
    <source>
        <dbReference type="Google" id="ProtNLM"/>
    </source>
</evidence>
<accession>A0ABY4HR98</accession>
<reference evidence="1" key="1">
    <citation type="submission" date="2021-12" db="EMBL/GenBank/DDBJ databases">
        <authorList>
            <person name="Cha I.-T."/>
            <person name="Lee K.-E."/>
            <person name="Park S.-J."/>
        </authorList>
    </citation>
    <scope>NUCLEOTIDE SEQUENCE</scope>
    <source>
        <strain evidence="1">YSM-43</strain>
    </source>
</reference>
<gene>
    <name evidence="1" type="ORF">LXD69_01965</name>
</gene>
<protein>
    <recommendedName>
        <fullName evidence="3">Lipoprotein</fullName>
    </recommendedName>
</protein>
<dbReference type="RefSeq" id="WP_246917063.1">
    <property type="nucleotide sequence ID" value="NZ_CP090145.1"/>
</dbReference>
<name>A0ABY4HR98_9FLAO</name>
<keyword evidence="2" id="KW-1185">Reference proteome</keyword>
<organism evidence="1 2">
    <name type="scientific">Flavobacterium sediminilitoris</name>
    <dbReference type="NCBI Taxonomy" id="2024526"/>
    <lineage>
        <taxon>Bacteria</taxon>
        <taxon>Pseudomonadati</taxon>
        <taxon>Bacteroidota</taxon>
        <taxon>Flavobacteriia</taxon>
        <taxon>Flavobacteriales</taxon>
        <taxon>Flavobacteriaceae</taxon>
        <taxon>Flavobacterium</taxon>
    </lineage>
</organism>
<sequence length="158" mass="18454">MKKIFLILILSFFVNCKRNTDFNNEDCVSLFETIFYSSNLKENIESVNLLNNKILKSEPYYYKIIISDSLKNGVDYDFKLLRDKQRTPDINQLSICYKTKDSILINNIIEKQANLDKYLNIINLNGDEIFTEFSIESSKSGKMNVAEWKNSINLLKVI</sequence>
<evidence type="ECO:0000313" key="1">
    <source>
        <dbReference type="EMBL" id="UOX34294.1"/>
    </source>
</evidence>
<dbReference type="Proteomes" id="UP000830454">
    <property type="component" value="Chromosome"/>
</dbReference>
<dbReference type="EMBL" id="CP090145">
    <property type="protein sequence ID" value="UOX34294.1"/>
    <property type="molecule type" value="Genomic_DNA"/>
</dbReference>
<evidence type="ECO:0000313" key="2">
    <source>
        <dbReference type="Proteomes" id="UP000830454"/>
    </source>
</evidence>
<proteinExistence type="predicted"/>